<comment type="caution">
    <text evidence="4">The sequence shown here is derived from an EMBL/GenBank/DDBJ whole genome shotgun (WGS) entry which is preliminary data.</text>
</comment>
<dbReference type="SUPFAM" id="SSF51735">
    <property type="entry name" value="NAD(P)-binding Rossmann-fold domains"/>
    <property type="match status" value="1"/>
</dbReference>
<dbReference type="Proteomes" id="UP000094379">
    <property type="component" value="Unassembled WGS sequence"/>
</dbReference>
<evidence type="ECO:0000313" key="5">
    <source>
        <dbReference type="Proteomes" id="UP000094379"/>
    </source>
</evidence>
<comment type="pathway">
    <text evidence="1">Bacterial outer membrane biogenesis; LPS O-antigen biosynthesis.</text>
</comment>
<dbReference type="EC" id="1.1.1.339" evidence="4"/>
<keyword evidence="5" id="KW-1185">Reference proteome</keyword>
<proteinExistence type="inferred from homology"/>
<dbReference type="Pfam" id="PF01370">
    <property type="entry name" value="Epimerase"/>
    <property type="match status" value="1"/>
</dbReference>
<dbReference type="InterPro" id="IPR001509">
    <property type="entry name" value="Epimerase_deHydtase"/>
</dbReference>
<evidence type="ECO:0000256" key="1">
    <source>
        <dbReference type="ARBA" id="ARBA00005125"/>
    </source>
</evidence>
<dbReference type="PANTHER" id="PTHR43000">
    <property type="entry name" value="DTDP-D-GLUCOSE 4,6-DEHYDRATASE-RELATED"/>
    <property type="match status" value="1"/>
</dbReference>
<protein>
    <submittedName>
        <fullName evidence="4">dTDP-6-deoxy-L-talose 4-dehydrogenase (NAD(+))</fullName>
        <ecNumber evidence="4">1.1.1.339</ecNumber>
    </submittedName>
</protein>
<evidence type="ECO:0000259" key="3">
    <source>
        <dbReference type="Pfam" id="PF01370"/>
    </source>
</evidence>
<dbReference type="CDD" id="cd08946">
    <property type="entry name" value="SDR_e"/>
    <property type="match status" value="1"/>
</dbReference>
<comment type="similarity">
    <text evidence="2">Belongs to the NAD(P)-dependent epimerase/dehydratase family.</text>
</comment>
<accession>A0A1E3GPN3</accession>
<evidence type="ECO:0000313" key="4">
    <source>
        <dbReference type="EMBL" id="ODN65999.1"/>
    </source>
</evidence>
<dbReference type="STRING" id="291169.A9E74_02281"/>
<dbReference type="InterPro" id="IPR036291">
    <property type="entry name" value="NAD(P)-bd_dom_sf"/>
</dbReference>
<dbReference type="Gene3D" id="3.40.50.720">
    <property type="entry name" value="NAD(P)-binding Rossmann-like Domain"/>
    <property type="match status" value="1"/>
</dbReference>
<organism evidence="4 5">
    <name type="scientific">Methylophaga muralis</name>
    <dbReference type="NCBI Taxonomy" id="291169"/>
    <lineage>
        <taxon>Bacteria</taxon>
        <taxon>Pseudomonadati</taxon>
        <taxon>Pseudomonadota</taxon>
        <taxon>Gammaproteobacteria</taxon>
        <taxon>Thiotrichales</taxon>
        <taxon>Piscirickettsiaceae</taxon>
        <taxon>Methylophaga</taxon>
    </lineage>
</organism>
<evidence type="ECO:0000256" key="2">
    <source>
        <dbReference type="ARBA" id="ARBA00007637"/>
    </source>
</evidence>
<dbReference type="GO" id="GO:0016491">
    <property type="term" value="F:oxidoreductase activity"/>
    <property type="evidence" value="ECO:0007669"/>
    <property type="project" value="UniProtKB-KW"/>
</dbReference>
<dbReference type="AlphaFoldDB" id="A0A1E3GPN3"/>
<sequence length="297" mass="33816">MGRAVCDRYSAVERFAMKLLVTGATGFIGNHLVAQALRQGHEITVIARDKTAVLKADWGKQVAIIEADIEQSAMQWPDSIASHDALIHLAWSGLPNYQANFHLDQVLPAHKQFLQSMIEAEIKHILVTGTCLEYGKQEGQLTESMQVFPDIPYAQAKEQLRQWLVSMQKQQFFKLQWCRLFYTYGSGQNPKSLLSQLEKAIENGDPFFNMSGGEQLRDYLPVEVVAQYLLKVLERQDFNGILNICSGQPITILDLVKQLINERQSKIKLNLGYYPYPDYEAMAFWGDAKKLKKWVTS</sequence>
<dbReference type="PATRIC" id="fig|291169.3.peg.2289"/>
<gene>
    <name evidence="4" type="primary">tll</name>
    <name evidence="4" type="ORF">A9E74_02281</name>
</gene>
<feature type="domain" description="NAD-dependent epimerase/dehydratase" evidence="3">
    <location>
        <begin position="20"/>
        <end position="245"/>
    </location>
</feature>
<reference evidence="4 5" key="1">
    <citation type="submission" date="2016-07" db="EMBL/GenBank/DDBJ databases">
        <title>Draft Genome Sequence of Methylophaga muralis Bur 1.</title>
        <authorList>
            <person name="Vasilenko O.V."/>
            <person name="Doronina N.V."/>
            <person name="Shmareva M.N."/>
            <person name="Tarlachkov S.V."/>
            <person name="Mustakhimov I."/>
            <person name="Trotsenko Y.A."/>
        </authorList>
    </citation>
    <scope>NUCLEOTIDE SEQUENCE [LARGE SCALE GENOMIC DNA]</scope>
    <source>
        <strain evidence="4 5">Bur 1</strain>
    </source>
</reference>
<keyword evidence="4" id="KW-0560">Oxidoreductase</keyword>
<dbReference type="EMBL" id="MCRI01000031">
    <property type="protein sequence ID" value="ODN65999.1"/>
    <property type="molecule type" value="Genomic_DNA"/>
</dbReference>
<name>A0A1E3GPN3_9GAMM</name>